<evidence type="ECO:0000259" key="1">
    <source>
        <dbReference type="Pfam" id="PF13485"/>
    </source>
</evidence>
<keyword evidence="3" id="KW-1185">Reference proteome</keyword>
<accession>A0ABS4JVA0</accession>
<dbReference type="RefSeq" id="WP_209467582.1">
    <property type="nucleotide sequence ID" value="NZ_JAGGLG010000029.1"/>
</dbReference>
<dbReference type="EMBL" id="JAGGLG010000029">
    <property type="protein sequence ID" value="MBP2019472.1"/>
    <property type="molecule type" value="Genomic_DNA"/>
</dbReference>
<dbReference type="Pfam" id="PF13485">
    <property type="entry name" value="Peptidase_MA_2"/>
    <property type="match status" value="1"/>
</dbReference>
<proteinExistence type="predicted"/>
<evidence type="ECO:0000313" key="2">
    <source>
        <dbReference type="EMBL" id="MBP2019472.1"/>
    </source>
</evidence>
<evidence type="ECO:0000313" key="3">
    <source>
        <dbReference type="Proteomes" id="UP001519289"/>
    </source>
</evidence>
<gene>
    <name evidence="2" type="ORF">J2Z79_002911</name>
</gene>
<dbReference type="Proteomes" id="UP001519289">
    <property type="component" value="Unassembled WGS sequence"/>
</dbReference>
<dbReference type="InterPro" id="IPR039568">
    <property type="entry name" value="Peptidase_MA-like_dom"/>
</dbReference>
<feature type="domain" description="Peptidase MA-like" evidence="1">
    <location>
        <begin position="156"/>
        <end position="281"/>
    </location>
</feature>
<comment type="caution">
    <text evidence="2">The sequence shown here is derived from an EMBL/GenBank/DDBJ whole genome shotgun (WGS) entry which is preliminary data.</text>
</comment>
<name>A0ABS4JVA0_9FIRM</name>
<sequence>MRGQRVNRGLLASLVAAALVLCVLIGWAPARAAVYRYYREHGRARALAGLPGFDSQGSERFVLYYRPEDADLAALILEVAEAAYSHVVAQVGHRPEGRVPLIVYADRAELRAAFGWGSDQSAVGVYWRGTVRLLSPRVWLAASDESELRESFLRRNPLAHELTHYVLDELTDGNYPRWFTEGLAQRVEEQATGYLWLEPGASLDQALYTLEELTARFDALPNQALAYRQSYLLVSYIAERWGEGALAGLVARLGQGVPFDRAVEQSLDRAMTEVYRDWLASVLR</sequence>
<reference evidence="2 3" key="1">
    <citation type="submission" date="2021-03" db="EMBL/GenBank/DDBJ databases">
        <title>Genomic Encyclopedia of Type Strains, Phase IV (KMG-IV): sequencing the most valuable type-strain genomes for metagenomic binning, comparative biology and taxonomic classification.</title>
        <authorList>
            <person name="Goeker M."/>
        </authorList>
    </citation>
    <scope>NUCLEOTIDE SEQUENCE [LARGE SCALE GENOMIC DNA]</scope>
    <source>
        <strain evidence="2 3">DSM 27138</strain>
    </source>
</reference>
<organism evidence="2 3">
    <name type="scientific">Symbiobacterium terraclitae</name>
    <dbReference type="NCBI Taxonomy" id="557451"/>
    <lineage>
        <taxon>Bacteria</taxon>
        <taxon>Bacillati</taxon>
        <taxon>Bacillota</taxon>
        <taxon>Clostridia</taxon>
        <taxon>Eubacteriales</taxon>
        <taxon>Symbiobacteriaceae</taxon>
        <taxon>Symbiobacterium</taxon>
    </lineage>
</organism>
<protein>
    <recommendedName>
        <fullName evidence="1">Peptidase MA-like domain-containing protein</fullName>
    </recommendedName>
</protein>